<gene>
    <name evidence="1" type="ORF">QAD02_001652</name>
</gene>
<evidence type="ECO:0000313" key="1">
    <source>
        <dbReference type="EMBL" id="KAJ8670393.1"/>
    </source>
</evidence>
<keyword evidence="2" id="KW-1185">Reference proteome</keyword>
<organism evidence="1 2">
    <name type="scientific">Eretmocerus hayati</name>
    <dbReference type="NCBI Taxonomy" id="131215"/>
    <lineage>
        <taxon>Eukaryota</taxon>
        <taxon>Metazoa</taxon>
        <taxon>Ecdysozoa</taxon>
        <taxon>Arthropoda</taxon>
        <taxon>Hexapoda</taxon>
        <taxon>Insecta</taxon>
        <taxon>Pterygota</taxon>
        <taxon>Neoptera</taxon>
        <taxon>Endopterygota</taxon>
        <taxon>Hymenoptera</taxon>
        <taxon>Apocrita</taxon>
        <taxon>Proctotrupomorpha</taxon>
        <taxon>Chalcidoidea</taxon>
        <taxon>Aphelinidae</taxon>
        <taxon>Aphelininae</taxon>
        <taxon>Eretmocerus</taxon>
    </lineage>
</organism>
<evidence type="ECO:0000313" key="2">
    <source>
        <dbReference type="Proteomes" id="UP001239111"/>
    </source>
</evidence>
<name>A0ACC2NHL6_9HYME</name>
<reference evidence="1" key="1">
    <citation type="submission" date="2023-04" db="EMBL/GenBank/DDBJ databases">
        <title>A chromosome-level genome assembly of the parasitoid wasp Eretmocerus hayati.</title>
        <authorList>
            <person name="Zhong Y."/>
            <person name="Liu S."/>
            <person name="Liu Y."/>
        </authorList>
    </citation>
    <scope>NUCLEOTIDE SEQUENCE</scope>
    <source>
        <strain evidence="1">ZJU_SS_LIU_2023</strain>
    </source>
</reference>
<protein>
    <submittedName>
        <fullName evidence="1">Uncharacterized protein</fullName>
    </submittedName>
</protein>
<dbReference type="Proteomes" id="UP001239111">
    <property type="component" value="Chromosome 3"/>
</dbReference>
<sequence>MVNKLWCRELARKWYQSSWEPPHPRSLSEPRCEDRVRLWYLLYRYFMLALWLTIVICSVFEIGSSQPTSTGQLIKWPIYLTNWDLSFGLAQALLGAYLVMRRWRLQRSDPTFEPSSGLSYGRSERFYWFCYVITSSLALSVSGTYWALVHDPRIHRIDALNLMVHVGNSLLIVTDTLVTRVPMVMGNFWWCPVVVTGYLTFNYVYYALGGLDKRGFHYIYSVIDWDRPARALAYCSLGLSSLVVAHCLMYFVASMRDRNFRRHEDKLTERKTENCV</sequence>
<dbReference type="EMBL" id="CM056743">
    <property type="protein sequence ID" value="KAJ8670393.1"/>
    <property type="molecule type" value="Genomic_DNA"/>
</dbReference>
<proteinExistence type="predicted"/>
<comment type="caution">
    <text evidence="1">The sequence shown here is derived from an EMBL/GenBank/DDBJ whole genome shotgun (WGS) entry which is preliminary data.</text>
</comment>
<accession>A0ACC2NHL6</accession>